<proteinExistence type="predicted"/>
<dbReference type="Proteomes" id="UP001057753">
    <property type="component" value="Unassembled WGS sequence"/>
</dbReference>
<dbReference type="InterPro" id="IPR021415">
    <property type="entry name" value="SAV0927-like"/>
</dbReference>
<gene>
    <name evidence="1" type="ORF">HXA33_04985</name>
</gene>
<dbReference type="RefSeq" id="WP_078576065.1">
    <property type="nucleotide sequence ID" value="NZ_JABXYM010000001.1"/>
</dbReference>
<name>A0A9Q4B0Q4_SALAG</name>
<dbReference type="Pfam" id="PF11256">
    <property type="entry name" value="SAV0927-like"/>
    <property type="match status" value="1"/>
</dbReference>
<organism evidence="1 2">
    <name type="scientific">Salipaludibacillus agaradhaerens</name>
    <name type="common">Bacillus agaradhaerens</name>
    <dbReference type="NCBI Taxonomy" id="76935"/>
    <lineage>
        <taxon>Bacteria</taxon>
        <taxon>Bacillati</taxon>
        <taxon>Bacillota</taxon>
        <taxon>Bacilli</taxon>
        <taxon>Bacillales</taxon>
        <taxon>Bacillaceae</taxon>
    </lineage>
</organism>
<reference evidence="1" key="1">
    <citation type="submission" date="2020-06" db="EMBL/GenBank/DDBJ databases">
        <title>Insight into the genomes of haloalkaliphilic bacilli from Kenyan soda lakes.</title>
        <authorList>
            <person name="Mwirichia R."/>
            <person name="Villamizar G.C."/>
            <person name="Poehlein A."/>
            <person name="Mugweru J."/>
            <person name="Kipnyargis A."/>
            <person name="Kiplimo D."/>
            <person name="Orwa P."/>
            <person name="Daniel R."/>
        </authorList>
    </citation>
    <scope>NUCLEOTIDE SEQUENCE</scope>
    <source>
        <strain evidence="1">B1096_S55</strain>
    </source>
</reference>
<dbReference type="OrthoDB" id="2353476at2"/>
<dbReference type="EMBL" id="JABXYM010000001">
    <property type="protein sequence ID" value="MCR6095892.1"/>
    <property type="molecule type" value="Genomic_DNA"/>
</dbReference>
<dbReference type="AlphaFoldDB" id="A0A9Q4B0Q4"/>
<comment type="caution">
    <text evidence="1">The sequence shown here is derived from an EMBL/GenBank/DDBJ whole genome shotgun (WGS) entry which is preliminary data.</text>
</comment>
<keyword evidence="2" id="KW-1185">Reference proteome</keyword>
<evidence type="ECO:0000313" key="2">
    <source>
        <dbReference type="Proteomes" id="UP001057753"/>
    </source>
</evidence>
<protein>
    <submittedName>
        <fullName evidence="1">DUF3055 domain-containing protein</fullName>
    </submittedName>
</protein>
<sequence length="98" mass="11141">MTLFERLYDESEKVNVQFVGMTTDHSRYDFGIVYTSLFFGKPLINCLQSGKCLLLGREDVEDLDMIKSSFQVTDDTEALALSEFLKSVLPPLGMEAQY</sequence>
<evidence type="ECO:0000313" key="1">
    <source>
        <dbReference type="EMBL" id="MCR6095892.1"/>
    </source>
</evidence>
<accession>A0A9Q4B0Q4</accession>